<sequence length="333" mass="37696">MVIFGGLEIVAAGYVLHELGKDEEKARALREQRRRRTGSHSHSHHRRDSDSRPRPHRPSQPGLAPPNLGPPRPSSAPPQQIYGPGQQAPPPGPWMNQPQRPPPLPLPNQQMPSSQGPPHPQSWSQPPGPRPLYLASEYPQDPRLQQRPPQQQPQQQQQQFQQRPPSAPVAQSQPPPAPGNLPHRPTMYYDTKTGKWQSDMLPPDMPRAGSVPIASTREPYGPTPSGLRRERRASSPRPYRRYDTDSSSSDSYDEDLAYGKPPGQRRKDRSWRRERSVERRRPVDPAPMNQAQRDWRAPVELAGNNPQPGGSRPQNYSDSMPVEMPHQMRYELP</sequence>
<dbReference type="VEuPathDB" id="FungiDB:PV10_08698"/>
<evidence type="ECO:0000313" key="2">
    <source>
        <dbReference type="EMBL" id="KIV89093.1"/>
    </source>
</evidence>
<dbReference type="GeneID" id="27326543"/>
<gene>
    <name evidence="2" type="ORF">PV10_08698</name>
</gene>
<dbReference type="AlphaFoldDB" id="A0A0D1ZQQ4"/>
<feature type="compositionally biased region" description="Pro residues" evidence="1">
    <location>
        <begin position="63"/>
        <end position="76"/>
    </location>
</feature>
<name>A0A0D1ZQQ4_EXOME</name>
<dbReference type="STRING" id="212818.A0A0D1ZQQ4"/>
<organism evidence="2 3">
    <name type="scientific">Exophiala mesophila</name>
    <name type="common">Black yeast-like fungus</name>
    <dbReference type="NCBI Taxonomy" id="212818"/>
    <lineage>
        <taxon>Eukaryota</taxon>
        <taxon>Fungi</taxon>
        <taxon>Dikarya</taxon>
        <taxon>Ascomycota</taxon>
        <taxon>Pezizomycotina</taxon>
        <taxon>Eurotiomycetes</taxon>
        <taxon>Chaetothyriomycetidae</taxon>
        <taxon>Chaetothyriales</taxon>
        <taxon>Herpotrichiellaceae</taxon>
        <taxon>Exophiala</taxon>
    </lineage>
</organism>
<feature type="compositionally biased region" description="Basic and acidic residues" evidence="1">
    <location>
        <begin position="271"/>
        <end position="283"/>
    </location>
</feature>
<dbReference type="Proteomes" id="UP000054302">
    <property type="component" value="Unassembled WGS sequence"/>
</dbReference>
<dbReference type="RefSeq" id="XP_016220667.1">
    <property type="nucleotide sequence ID" value="XM_016373756.1"/>
</dbReference>
<accession>A0A0D1ZQQ4</accession>
<feature type="compositionally biased region" description="Pro residues" evidence="1">
    <location>
        <begin position="87"/>
        <end position="106"/>
    </location>
</feature>
<keyword evidence="3" id="KW-1185">Reference proteome</keyword>
<reference evidence="2 3" key="1">
    <citation type="submission" date="2015-01" db="EMBL/GenBank/DDBJ databases">
        <title>The Genome Sequence of Exophiala mesophila CBS40295.</title>
        <authorList>
            <consortium name="The Broad Institute Genomics Platform"/>
            <person name="Cuomo C."/>
            <person name="de Hoog S."/>
            <person name="Gorbushina A."/>
            <person name="Stielow B."/>
            <person name="Teixiera M."/>
            <person name="Abouelleil A."/>
            <person name="Chapman S.B."/>
            <person name="Priest M."/>
            <person name="Young S.K."/>
            <person name="Wortman J."/>
            <person name="Nusbaum C."/>
            <person name="Birren B."/>
        </authorList>
    </citation>
    <scope>NUCLEOTIDE SEQUENCE [LARGE SCALE GENOMIC DNA]</scope>
    <source>
        <strain evidence="2 3">CBS 40295</strain>
    </source>
</reference>
<feature type="compositionally biased region" description="Low complexity" evidence="1">
    <location>
        <begin position="77"/>
        <end position="86"/>
    </location>
</feature>
<evidence type="ECO:0000313" key="3">
    <source>
        <dbReference type="Proteomes" id="UP000054302"/>
    </source>
</evidence>
<feature type="region of interest" description="Disordered" evidence="1">
    <location>
        <begin position="21"/>
        <end position="333"/>
    </location>
</feature>
<evidence type="ECO:0000256" key="1">
    <source>
        <dbReference type="SAM" id="MobiDB-lite"/>
    </source>
</evidence>
<feature type="compositionally biased region" description="Pro residues" evidence="1">
    <location>
        <begin position="115"/>
        <end position="130"/>
    </location>
</feature>
<dbReference type="EMBL" id="KN847525">
    <property type="protein sequence ID" value="KIV89093.1"/>
    <property type="molecule type" value="Genomic_DNA"/>
</dbReference>
<proteinExistence type="predicted"/>
<dbReference type="OrthoDB" id="4159513at2759"/>
<dbReference type="OMA" id="THATLYC"/>
<protein>
    <submittedName>
        <fullName evidence="2">Uncharacterized protein</fullName>
    </submittedName>
</protein>
<feature type="compositionally biased region" description="Basic residues" evidence="1">
    <location>
        <begin position="32"/>
        <end position="46"/>
    </location>
</feature>
<feature type="compositionally biased region" description="Polar residues" evidence="1">
    <location>
        <begin position="304"/>
        <end position="318"/>
    </location>
</feature>
<dbReference type="HOGENOM" id="CLU_735689_0_0_1"/>
<feature type="compositionally biased region" description="Basic and acidic residues" evidence="1">
    <location>
        <begin position="21"/>
        <end position="31"/>
    </location>
</feature>
<feature type="compositionally biased region" description="Low complexity" evidence="1">
    <location>
        <begin position="139"/>
        <end position="172"/>
    </location>
</feature>